<comment type="caution">
    <text evidence="2">The sequence shown here is derived from an EMBL/GenBank/DDBJ whole genome shotgun (WGS) entry which is preliminary data.</text>
</comment>
<dbReference type="EMBL" id="PITK01000768">
    <property type="protein sequence ID" value="TBU12405.1"/>
    <property type="molecule type" value="Genomic_DNA"/>
</dbReference>
<proteinExistence type="predicted"/>
<reference evidence="2 3" key="1">
    <citation type="submission" date="2017-12" db="EMBL/GenBank/DDBJ databases">
        <authorList>
            <person name="Pombert J.-F."/>
            <person name="Haag K.L."/>
            <person name="Ebert D."/>
        </authorList>
    </citation>
    <scope>NUCLEOTIDE SEQUENCE [LARGE SCALE GENOMIC DNA]</scope>
    <source>
        <strain evidence="2">IL-G-3</strain>
    </source>
</reference>
<evidence type="ECO:0000313" key="3">
    <source>
        <dbReference type="Proteomes" id="UP000292282"/>
    </source>
</evidence>
<dbReference type="VEuPathDB" id="MicrosporidiaDB:CWI38_0768p0010"/>
<feature type="transmembrane region" description="Helical" evidence="1">
    <location>
        <begin position="15"/>
        <end position="38"/>
    </location>
</feature>
<organism evidence="2 3">
    <name type="scientific">Hamiltosporidium tvaerminnensis</name>
    <dbReference type="NCBI Taxonomy" id="1176355"/>
    <lineage>
        <taxon>Eukaryota</taxon>
        <taxon>Fungi</taxon>
        <taxon>Fungi incertae sedis</taxon>
        <taxon>Microsporidia</taxon>
        <taxon>Dubosqiidae</taxon>
        <taxon>Hamiltosporidium</taxon>
    </lineage>
</organism>
<gene>
    <name evidence="2" type="ORF">CWI38_0768p0010</name>
</gene>
<keyword evidence="3" id="KW-1185">Reference proteome</keyword>
<protein>
    <submittedName>
        <fullName evidence="2">Uncharacterized protein</fullName>
    </submittedName>
</protein>
<evidence type="ECO:0000313" key="2">
    <source>
        <dbReference type="EMBL" id="TBU12405.1"/>
    </source>
</evidence>
<sequence length="790" mass="94313">MSIQIKNLHRSKRTAAIFILLATHVLTSILTTVNFYIINEENRVKNYINSESTMDIMFKNEKIEYFDEINRITILKDNVLRQESKGGITKYYESNTVTLRYTDTNLLNSTLLKSLYISEKNIIRVFLKDVSTSNFLLFLKLIDNPDLLINQIDIKTFIDILTIITILDIKKSKQRNKIIKELLRNLVYGINIKSFNLENICCLDYTNNLVKRSIFRDLLIYFLEFVYFNEKRTRLHIVIKRSCDVIYKKERGPLYEKSIKKSQKNKIYLKLKDLDVKKLVKIVTSYNLKNIWIFLFKIIRLDLLFFNFNFTETFEELIKLLSDVRFNSENFYLFCRKNASELLLKMENHIFLKNLKVLKFNFNFDLNELKQILFLYQKVIRCKINTNEINFETFAFLIDYCLKNPFISIKLETFFYKSDNTDLNVLKFMTKNLLFFPFLIKAGKYLTGVSEDQIPFISTYYSYLYYDISNYSKNFMFLDFSNTRSIKISTNNPASPPLKIDDIVLITLKRCKFLKYFSAKNIIISDELLIYILESLTLLSVEIKNLVYVFNHDLFSKIDTLNLNLKVFGLFSPRSCIKSNFMIYLAKFRSISHIKIENTEIFREVWSLEYFWQKIGFFSKRNLERIFLEHLEIKYPIKSPYMGNCMYFMSKIYDFVNLRSIFLYSYILTEVDYIFFNKMNKLEVVTIEFISQSNKIDLKRLFKNSFLLNTVTTLKIYFDEITHADIQILKSFKNLITLSISLNTIDYKTIQNIKRKDFRTTDFVLEKPIRNRRSQNVNAYLDSEFTMNFP</sequence>
<dbReference type="Proteomes" id="UP000292282">
    <property type="component" value="Unassembled WGS sequence"/>
</dbReference>
<evidence type="ECO:0000256" key="1">
    <source>
        <dbReference type="SAM" id="Phobius"/>
    </source>
</evidence>
<dbReference type="AlphaFoldDB" id="A0A4Q9LXE0"/>
<accession>A0A4Q9LXE0</accession>
<name>A0A4Q9LXE0_9MICR</name>
<keyword evidence="1" id="KW-0472">Membrane</keyword>
<keyword evidence="1" id="KW-1133">Transmembrane helix</keyword>
<keyword evidence="1" id="KW-0812">Transmembrane</keyword>